<dbReference type="AlphaFoldDB" id="A0A1C7PC98"/>
<keyword evidence="4" id="KW-1185">Reference proteome</keyword>
<evidence type="ECO:0000256" key="1">
    <source>
        <dbReference type="SAM" id="MobiDB-lite"/>
    </source>
</evidence>
<dbReference type="RefSeq" id="WP_067775704.1">
    <property type="nucleotide sequence ID" value="NZ_LIGX01000023.1"/>
</dbReference>
<reference evidence="4" key="1">
    <citation type="submission" date="2016-09" db="EMBL/GenBank/DDBJ databases">
        <authorList>
            <person name="Koehorst J."/>
        </authorList>
    </citation>
    <scope>NUCLEOTIDE SEQUENCE [LARGE SCALE GENOMIC DNA]</scope>
</reference>
<feature type="compositionally biased region" description="Pro residues" evidence="1">
    <location>
        <begin position="107"/>
        <end position="116"/>
    </location>
</feature>
<evidence type="ECO:0000313" key="3">
    <source>
        <dbReference type="EMBL" id="SEH95210.1"/>
    </source>
</evidence>
<dbReference type="KEGG" id="agl:PYTT_2021"/>
<feature type="compositionally biased region" description="Low complexity" evidence="1">
    <location>
        <begin position="29"/>
        <end position="59"/>
    </location>
</feature>
<feature type="region of interest" description="Disordered" evidence="1">
    <location>
        <begin position="26"/>
        <end position="116"/>
    </location>
</feature>
<dbReference type="STRING" id="1679444.PYTT_2021"/>
<evidence type="ECO:0000313" key="4">
    <source>
        <dbReference type="Proteomes" id="UP000176204"/>
    </source>
</evidence>
<sequence>MKTSTKHTLALLACLISADLAVGAVPPARIGGTTDRTGGISGIGSKPATSAPAAPSATTQRTIHRDPSGQPVGTSVHRNGRTEYTRPDGRPAGAVRDGSGASRPVPGTTPPPLRGK</sequence>
<proteinExistence type="predicted"/>
<dbReference type="Proteomes" id="UP000176204">
    <property type="component" value="Chromosome I"/>
</dbReference>
<feature type="chain" id="PRO_5014266514" evidence="2">
    <location>
        <begin position="25"/>
        <end position="116"/>
    </location>
</feature>
<organism evidence="3 4">
    <name type="scientific">Akkermansia glycaniphila</name>
    <dbReference type="NCBI Taxonomy" id="1679444"/>
    <lineage>
        <taxon>Bacteria</taxon>
        <taxon>Pseudomonadati</taxon>
        <taxon>Verrucomicrobiota</taxon>
        <taxon>Verrucomicrobiia</taxon>
        <taxon>Verrucomicrobiales</taxon>
        <taxon>Akkermansiaceae</taxon>
        <taxon>Akkermansia</taxon>
    </lineage>
</organism>
<name>A0A1C7PC98_9BACT</name>
<keyword evidence="2" id="KW-0732">Signal</keyword>
<feature type="compositionally biased region" description="Basic and acidic residues" evidence="1">
    <location>
        <begin position="80"/>
        <end position="89"/>
    </location>
</feature>
<protein>
    <submittedName>
        <fullName evidence="3">Uncharacterized protein</fullName>
    </submittedName>
</protein>
<gene>
    <name evidence="3" type="ORF">PYTT_2021</name>
</gene>
<accession>A0A1C7PC98</accession>
<dbReference type="EMBL" id="LT629973">
    <property type="protein sequence ID" value="SEH95210.1"/>
    <property type="molecule type" value="Genomic_DNA"/>
</dbReference>
<feature type="signal peptide" evidence="2">
    <location>
        <begin position="1"/>
        <end position="24"/>
    </location>
</feature>
<evidence type="ECO:0000256" key="2">
    <source>
        <dbReference type="SAM" id="SignalP"/>
    </source>
</evidence>